<keyword evidence="9" id="KW-1185">Reference proteome</keyword>
<evidence type="ECO:0000256" key="6">
    <source>
        <dbReference type="PROSITE-ProRule" id="PRU00221"/>
    </source>
</evidence>
<dbReference type="InterPro" id="IPR036322">
    <property type="entry name" value="WD40_repeat_dom_sf"/>
</dbReference>
<dbReference type="PANTHER" id="PTHR19853:SF0">
    <property type="entry name" value="WD REPEAT-CONTAINING PROTEIN 3"/>
    <property type="match status" value="1"/>
</dbReference>
<organism evidence="8 9">
    <name type="scientific">Pelagomonas calceolata</name>
    <dbReference type="NCBI Taxonomy" id="35677"/>
    <lineage>
        <taxon>Eukaryota</taxon>
        <taxon>Sar</taxon>
        <taxon>Stramenopiles</taxon>
        <taxon>Ochrophyta</taxon>
        <taxon>Pelagophyceae</taxon>
        <taxon>Pelagomonadales</taxon>
        <taxon>Pelagomonadaceae</taxon>
        <taxon>Pelagomonas</taxon>
    </lineage>
</organism>
<gene>
    <name evidence="8" type="ORF">PECAL_2P14510</name>
</gene>
<accession>A0A8J2SEM7</accession>
<dbReference type="InterPro" id="IPR051570">
    <property type="entry name" value="TBC1_cilium_biogenesis"/>
</dbReference>
<dbReference type="SUPFAM" id="SSF50998">
    <property type="entry name" value="Quinoprotein alcohol dehydrogenase-like"/>
    <property type="match status" value="1"/>
</dbReference>
<dbReference type="GO" id="GO:0030490">
    <property type="term" value="P:maturation of SSU-rRNA"/>
    <property type="evidence" value="ECO:0007669"/>
    <property type="project" value="TreeGrafter"/>
</dbReference>
<feature type="domain" description="Small-subunit processome Utp12" evidence="7">
    <location>
        <begin position="777"/>
        <end position="877"/>
    </location>
</feature>
<proteinExistence type="inferred from homology"/>
<dbReference type="Pfam" id="PF25172">
    <property type="entry name" value="Beta-prop_WDR3_2nd"/>
    <property type="match status" value="1"/>
</dbReference>
<dbReference type="SUPFAM" id="SSF50978">
    <property type="entry name" value="WD40 repeat-like"/>
    <property type="match status" value="1"/>
</dbReference>
<dbReference type="InterPro" id="IPR011047">
    <property type="entry name" value="Quinoprotein_ADH-like_sf"/>
</dbReference>
<dbReference type="AlphaFoldDB" id="A0A8J2SEM7"/>
<dbReference type="SMART" id="SM00320">
    <property type="entry name" value="WD40"/>
    <property type="match status" value="10"/>
</dbReference>
<feature type="repeat" description="WD" evidence="6">
    <location>
        <begin position="652"/>
        <end position="683"/>
    </location>
</feature>
<dbReference type="Gene3D" id="2.130.10.10">
    <property type="entry name" value="YVTN repeat-like/Quinoprotein amine dehydrogenase"/>
    <property type="match status" value="4"/>
</dbReference>
<dbReference type="EMBL" id="CAKKNE010000002">
    <property type="protein sequence ID" value="CAH0368388.1"/>
    <property type="molecule type" value="Genomic_DNA"/>
</dbReference>
<dbReference type="PRINTS" id="PR00320">
    <property type="entry name" value="GPROTEINBRPT"/>
</dbReference>
<evidence type="ECO:0000256" key="4">
    <source>
        <dbReference type="ARBA" id="ARBA00023242"/>
    </source>
</evidence>
<evidence type="ECO:0000256" key="1">
    <source>
        <dbReference type="ARBA" id="ARBA00004604"/>
    </source>
</evidence>
<comment type="similarity">
    <text evidence="5">Belongs to the WD repeat WDR3/UTP12 family.</text>
</comment>
<evidence type="ECO:0000256" key="3">
    <source>
        <dbReference type="ARBA" id="ARBA00022737"/>
    </source>
</evidence>
<keyword evidence="4" id="KW-0539">Nucleus</keyword>
<comment type="caution">
    <text evidence="8">The sequence shown here is derived from an EMBL/GenBank/DDBJ whole genome shotgun (WGS) entry which is preliminary data.</text>
</comment>
<feature type="repeat" description="WD" evidence="6">
    <location>
        <begin position="607"/>
        <end position="639"/>
    </location>
</feature>
<sequence>MEKNYLRYAPQWFAGIITSPRAPVAALPNTKEVVCGAGRDVVCWRVRTGERTRTLRRGDETDLVGASPLDGPRGEVVAVAAAVDGSIAAACASGLVRVWRGDADTPQAHDHHRAAVQALRWCPFAATLVTGGANGDIVLIDVVAERASHRLVGHRAAVTDLACLGDWAAGSDGRRLVASTSRDGLIKIWDARMQHCIQTITGAGGGVAVGIDHDPESNRVVTGAGDRELRLWRLDVDAEAPLDGLGSIKRHAMEPCQQLRFVAPRILAALTHGRTLELFRVRGAADAAKKAKRRARRRREKGLTDENDEVAAADELEPLSIITSEHRLRSFCVVAVTSSTVSLVLSTRTNELELRDASITSQMTRKGSVADAADNAEAAVRTLQLPGHRSAVRAVAVSDDGAAVASAASKCVKIWSDDARLLRTLDAAKAVLAVAFLPGGRKLVAGLKSGGLLEVDAASGDTKEARDSDGSVAHAGAVLALAVSATAMDTTCVVSCGGDPLVKLWTHGDDGLTHAKTLPIEGEECLAVAFARDARGRKDGFVCVATTDHCVRVLYADTFKFKVSLYGHSLPCLCVGGSSDGKLLATGSSDKTLKLWGLEFGDLRRSILAHDDAVTGLQWLRGTHYCITTSKDGSVKQWDCDRLETPFVQLFRRGHTSEVWSVASNPDGSALYTAGADRALRCWARTDEPVFASEEQDAQLDATLDKLGDGLDEVAQPGASGHIIPAKTSHAAQKGAERIAEALELAQGEAAVRAAALEKGTQPPAPSPLLLGMAPRRYVLRRLGDLTSAADLEPALLVLPVDLVAVLLEFLADALDGDESVDVELCARAAALSLKLHAREVSAHAPLRRPLLKLRDALRKRLDAERALFGRNLAACRIAKLRS</sequence>
<evidence type="ECO:0000313" key="9">
    <source>
        <dbReference type="Proteomes" id="UP000789595"/>
    </source>
</evidence>
<dbReference type="InterPro" id="IPR001680">
    <property type="entry name" value="WD40_rpt"/>
</dbReference>
<dbReference type="InterPro" id="IPR015943">
    <property type="entry name" value="WD40/YVTN_repeat-like_dom_sf"/>
</dbReference>
<feature type="repeat" description="WD" evidence="6">
    <location>
        <begin position="565"/>
        <end position="606"/>
    </location>
</feature>
<dbReference type="OrthoDB" id="407922at2759"/>
<dbReference type="PROSITE" id="PS50294">
    <property type="entry name" value="WD_REPEATS_REGION"/>
    <property type="match status" value="3"/>
</dbReference>
<dbReference type="InterPro" id="IPR007148">
    <property type="entry name" value="SSU_processome_Utp12"/>
</dbReference>
<keyword evidence="2 6" id="KW-0853">WD repeat</keyword>
<dbReference type="PROSITE" id="PS50082">
    <property type="entry name" value="WD_REPEATS_2"/>
    <property type="match status" value="4"/>
</dbReference>
<evidence type="ECO:0000256" key="5">
    <source>
        <dbReference type="ARBA" id="ARBA00038229"/>
    </source>
</evidence>
<dbReference type="GO" id="GO:0030515">
    <property type="term" value="F:snoRNA binding"/>
    <property type="evidence" value="ECO:0007669"/>
    <property type="project" value="TreeGrafter"/>
</dbReference>
<dbReference type="Pfam" id="PF04003">
    <property type="entry name" value="Utp12"/>
    <property type="match status" value="1"/>
</dbReference>
<dbReference type="InterPro" id="IPR020472">
    <property type="entry name" value="WD40_PAC1"/>
</dbReference>
<dbReference type="Proteomes" id="UP000789595">
    <property type="component" value="Unassembled WGS sequence"/>
</dbReference>
<protein>
    <recommendedName>
        <fullName evidence="7">Small-subunit processome Utp12 domain-containing protein</fullName>
    </recommendedName>
</protein>
<dbReference type="GO" id="GO:0034388">
    <property type="term" value="C:Pwp2p-containing subcomplex of 90S preribosome"/>
    <property type="evidence" value="ECO:0007669"/>
    <property type="project" value="TreeGrafter"/>
</dbReference>
<keyword evidence="3" id="KW-0677">Repeat</keyword>
<feature type="repeat" description="WD" evidence="6">
    <location>
        <begin position="151"/>
        <end position="199"/>
    </location>
</feature>
<reference evidence="8" key="1">
    <citation type="submission" date="2021-11" db="EMBL/GenBank/DDBJ databases">
        <authorList>
            <consortium name="Genoscope - CEA"/>
            <person name="William W."/>
        </authorList>
    </citation>
    <scope>NUCLEOTIDE SEQUENCE</scope>
</reference>
<dbReference type="PANTHER" id="PTHR19853">
    <property type="entry name" value="WD REPEAT CONTAINING PROTEIN 3 WDR3"/>
    <property type="match status" value="1"/>
</dbReference>
<evidence type="ECO:0000256" key="2">
    <source>
        <dbReference type="ARBA" id="ARBA00022574"/>
    </source>
</evidence>
<dbReference type="Pfam" id="PF00400">
    <property type="entry name" value="WD40"/>
    <property type="match status" value="2"/>
</dbReference>
<dbReference type="CDD" id="cd00200">
    <property type="entry name" value="WD40"/>
    <property type="match status" value="1"/>
</dbReference>
<comment type="subcellular location">
    <subcellularLocation>
        <location evidence="1">Nucleus</location>
        <location evidence="1">Nucleolus</location>
    </subcellularLocation>
</comment>
<name>A0A8J2SEM7_9STRA</name>
<evidence type="ECO:0000313" key="8">
    <source>
        <dbReference type="EMBL" id="CAH0368388.1"/>
    </source>
</evidence>
<evidence type="ECO:0000259" key="7">
    <source>
        <dbReference type="Pfam" id="PF04003"/>
    </source>
</evidence>
<dbReference type="GO" id="GO:0032040">
    <property type="term" value="C:small-subunit processome"/>
    <property type="evidence" value="ECO:0007669"/>
    <property type="project" value="TreeGrafter"/>
</dbReference>